<dbReference type="Proteomes" id="UP001617213">
    <property type="component" value="Unassembled WGS sequence"/>
</dbReference>
<sequence>MSGSIQSSDYVPGVSGWKFNEASGEFEIHSSSGNSSADAQLVSVTAGSWSDHDLPANALERLAFIGAEMERIPAEYRANAELTTEDISLDRDGSDVRISLTYDRQETPEEVEARCKQSSIFGMVNRLGGANLNIYQDGKLRARLGKLVDPDPFIVADGKVYMRQDVVDKACVASPWPAAWGVKMKLSADGKYVAAGFGLGIETSADFMPDIIVKASHMEVLPDGLVKITQAPKKA</sequence>
<comment type="caution">
    <text evidence="2">The sequence shown here is derived from an EMBL/GenBank/DDBJ whole genome shotgun (WGS) entry which is preliminary data.</text>
</comment>
<accession>A0ABW8E554</accession>
<keyword evidence="3" id="KW-1185">Reference proteome</keyword>
<dbReference type="EMBL" id="JBIUWZ010000043">
    <property type="protein sequence ID" value="MFJ2680963.1"/>
    <property type="molecule type" value="Genomic_DNA"/>
</dbReference>
<evidence type="ECO:0000259" key="1">
    <source>
        <dbReference type="Pfam" id="PF09327"/>
    </source>
</evidence>
<proteinExistence type="predicted"/>
<dbReference type="RefSeq" id="WP_401383570.1">
    <property type="nucleotide sequence ID" value="NZ_JBIUWZ010000043.1"/>
</dbReference>
<dbReference type="InterPro" id="IPR015406">
    <property type="entry name" value="GpJ_CSF"/>
</dbReference>
<organism evidence="2 3">
    <name type="scientific">Pseudomonas sivasensis</name>
    <dbReference type="NCBI Taxonomy" id="1880678"/>
    <lineage>
        <taxon>Bacteria</taxon>
        <taxon>Pseudomonadati</taxon>
        <taxon>Pseudomonadota</taxon>
        <taxon>Gammaproteobacteria</taxon>
        <taxon>Pseudomonadales</taxon>
        <taxon>Pseudomonadaceae</taxon>
        <taxon>Pseudomonas</taxon>
    </lineage>
</organism>
<protein>
    <submittedName>
        <fullName evidence="2">DUF1983 domain-containing protein</fullName>
    </submittedName>
</protein>
<dbReference type="Pfam" id="PF09327">
    <property type="entry name" value="Phage_Tail_Tip"/>
    <property type="match status" value="1"/>
</dbReference>
<gene>
    <name evidence="2" type="ORF">ACIOWJ_23080</name>
</gene>
<evidence type="ECO:0000313" key="2">
    <source>
        <dbReference type="EMBL" id="MFJ2680963.1"/>
    </source>
</evidence>
<reference evidence="2 3" key="1">
    <citation type="submission" date="2024-10" db="EMBL/GenBank/DDBJ databases">
        <title>The Natural Products Discovery Center: Release of the First 8490 Sequenced Strains for Exploring Actinobacteria Biosynthetic Diversity.</title>
        <authorList>
            <person name="Kalkreuter E."/>
            <person name="Kautsar S.A."/>
            <person name="Yang D."/>
            <person name="Bader C.D."/>
            <person name="Teijaro C.N."/>
            <person name="Fluegel L."/>
            <person name="Davis C.M."/>
            <person name="Simpson J.R."/>
            <person name="Lauterbach L."/>
            <person name="Steele A.D."/>
            <person name="Gui C."/>
            <person name="Meng S."/>
            <person name="Li G."/>
            <person name="Viehrig K."/>
            <person name="Ye F."/>
            <person name="Su P."/>
            <person name="Kiefer A.F."/>
            <person name="Nichols A."/>
            <person name="Cepeda A.J."/>
            <person name="Yan W."/>
            <person name="Fan B."/>
            <person name="Jiang Y."/>
            <person name="Adhikari A."/>
            <person name="Zheng C.-J."/>
            <person name="Schuster L."/>
            <person name="Cowan T.M."/>
            <person name="Smanski M.J."/>
            <person name="Chevrette M.G."/>
            <person name="De Carvalho L.P.S."/>
            <person name="Shen B."/>
        </authorList>
    </citation>
    <scope>NUCLEOTIDE SEQUENCE [LARGE SCALE GENOMIC DNA]</scope>
    <source>
        <strain evidence="2 3">NPDC087581</strain>
    </source>
</reference>
<name>A0ABW8E554_9PSED</name>
<evidence type="ECO:0000313" key="3">
    <source>
        <dbReference type="Proteomes" id="UP001617213"/>
    </source>
</evidence>
<feature type="domain" description="Tip attachment protein J central straight fiber" evidence="1">
    <location>
        <begin position="176"/>
        <end position="217"/>
    </location>
</feature>